<gene>
    <name evidence="4" type="ORF">HNR14_001270</name>
</gene>
<dbReference type="InterPro" id="IPR053212">
    <property type="entry name" value="DHP_3-monooxygenase"/>
</dbReference>
<feature type="domain" description="FAD-binding" evidence="2">
    <location>
        <begin position="295"/>
        <end position="361"/>
    </location>
</feature>
<dbReference type="PRINTS" id="PR00420">
    <property type="entry name" value="RNGMNOXGNASE"/>
</dbReference>
<dbReference type="Pfam" id="PF22607">
    <property type="entry name" value="FAD_binding-like"/>
    <property type="match status" value="1"/>
</dbReference>
<evidence type="ECO:0000259" key="2">
    <source>
        <dbReference type="Pfam" id="PF01494"/>
    </source>
</evidence>
<keyword evidence="1" id="KW-0472">Membrane</keyword>
<dbReference type="Pfam" id="PF01494">
    <property type="entry name" value="FAD_binding_3"/>
    <property type="match status" value="1"/>
</dbReference>
<dbReference type="AlphaFoldDB" id="A0A853DPF1"/>
<sequence>MSGARGVGVVGGSIGGLFAAALLARRGHDVTVMERSRHGLARRGAGLVAQPELLTVLERVGRPDAAAVGVVAEERITLDRGGRVVSRDRTPQMQLSWDHLYEVLLGQIPPESYLLGNAVRAVRSTEVSAEVQLHDGERRFFDVVVGADGLGSVTRDAVVPDGRGNRYVGYVTWRGLIPEQALTGRAADTLLGRFAFYTGPGAHMLGYLVPGAGGELTPGLRRYNWVWYRPLSVVDLADLMEASGRPVGSLSLAPGDLPHAARERLRADAHAELPPEFATAVDAEPEPFLQAIVDYVPPRMVRQRVALLGDAAVMVRPHTAMGAAKAAGDALALADLLDRLPVPEALDRYQLQRLPVGRSIAQYGLRLGESLPFARPARQPV</sequence>
<keyword evidence="5" id="KW-1185">Reference proteome</keyword>
<feature type="domain" description="2,6-dihydroxypyridine 3-monooxygenase substrate binding" evidence="3">
    <location>
        <begin position="167"/>
        <end position="294"/>
    </location>
</feature>
<name>A0A853DPF1_9MICO</name>
<reference evidence="4 5" key="1">
    <citation type="submission" date="2020-07" db="EMBL/GenBank/DDBJ databases">
        <title>Sequencing the genomes of 1000 actinobacteria strains.</title>
        <authorList>
            <person name="Klenk H.-P."/>
        </authorList>
    </citation>
    <scope>NUCLEOTIDE SEQUENCE [LARGE SCALE GENOMIC DNA]</scope>
    <source>
        <strain evidence="4 5">DSM 15166</strain>
    </source>
</reference>
<dbReference type="SUPFAM" id="SSF51905">
    <property type="entry name" value="FAD/NAD(P)-binding domain"/>
    <property type="match status" value="1"/>
</dbReference>
<dbReference type="Pfam" id="PF13450">
    <property type="entry name" value="NAD_binding_8"/>
    <property type="match status" value="1"/>
</dbReference>
<dbReference type="GO" id="GO:0071949">
    <property type="term" value="F:FAD binding"/>
    <property type="evidence" value="ECO:0007669"/>
    <property type="project" value="InterPro"/>
</dbReference>
<comment type="caution">
    <text evidence="4">The sequence shown here is derived from an EMBL/GenBank/DDBJ whole genome shotgun (WGS) entry which is preliminary data.</text>
</comment>
<dbReference type="Gene3D" id="3.50.50.60">
    <property type="entry name" value="FAD/NAD(P)-binding domain"/>
    <property type="match status" value="1"/>
</dbReference>
<dbReference type="EMBL" id="JACCHJ010000001">
    <property type="protein sequence ID" value="NYK09389.1"/>
    <property type="molecule type" value="Genomic_DNA"/>
</dbReference>
<dbReference type="InterPro" id="IPR002938">
    <property type="entry name" value="FAD-bd"/>
</dbReference>
<evidence type="ECO:0000259" key="3">
    <source>
        <dbReference type="Pfam" id="PF22607"/>
    </source>
</evidence>
<dbReference type="NCBIfam" id="NF005566">
    <property type="entry name" value="PRK07236.1"/>
    <property type="match status" value="1"/>
</dbReference>
<dbReference type="InterPro" id="IPR036188">
    <property type="entry name" value="FAD/NAD-bd_sf"/>
</dbReference>
<proteinExistence type="predicted"/>
<accession>A0A853DPF1</accession>
<keyword evidence="1" id="KW-0812">Transmembrane</keyword>
<dbReference type="InterPro" id="IPR054707">
    <property type="entry name" value="DhpH_subs-bd"/>
</dbReference>
<evidence type="ECO:0000313" key="5">
    <source>
        <dbReference type="Proteomes" id="UP000521075"/>
    </source>
</evidence>
<protein>
    <submittedName>
        <fullName evidence="4">2-polyprenyl-6-methoxyphenol hydroxylase-like FAD-dependent oxidoreductase</fullName>
    </submittedName>
</protein>
<dbReference type="RefSeq" id="WP_179700368.1">
    <property type="nucleotide sequence ID" value="NZ_BAAAHA010000003.1"/>
</dbReference>
<dbReference type="Proteomes" id="UP000521075">
    <property type="component" value="Unassembled WGS sequence"/>
</dbReference>
<evidence type="ECO:0000256" key="1">
    <source>
        <dbReference type="SAM" id="Phobius"/>
    </source>
</evidence>
<evidence type="ECO:0000313" key="4">
    <source>
        <dbReference type="EMBL" id="NYK09389.1"/>
    </source>
</evidence>
<keyword evidence="1" id="KW-1133">Transmembrane helix</keyword>
<dbReference type="Gene3D" id="3.30.9.30">
    <property type="match status" value="1"/>
</dbReference>
<dbReference type="SUPFAM" id="SSF54373">
    <property type="entry name" value="FAD-linked reductases, C-terminal domain"/>
    <property type="match status" value="1"/>
</dbReference>
<organism evidence="4 5">
    <name type="scientific">Leifsonia naganoensis</name>
    <dbReference type="NCBI Taxonomy" id="150025"/>
    <lineage>
        <taxon>Bacteria</taxon>
        <taxon>Bacillati</taxon>
        <taxon>Actinomycetota</taxon>
        <taxon>Actinomycetes</taxon>
        <taxon>Micrococcales</taxon>
        <taxon>Microbacteriaceae</taxon>
        <taxon>Leifsonia</taxon>
    </lineage>
</organism>
<dbReference type="PANTHER" id="PTHR47469:SF2">
    <property type="entry name" value="OS06G0597600 PROTEIN"/>
    <property type="match status" value="1"/>
</dbReference>
<dbReference type="PANTHER" id="PTHR47469">
    <property type="entry name" value="MONOOXYGENASE-LIKE"/>
    <property type="match status" value="1"/>
</dbReference>
<feature type="transmembrane region" description="Helical" evidence="1">
    <location>
        <begin position="6"/>
        <end position="24"/>
    </location>
</feature>